<evidence type="ECO:0000313" key="3">
    <source>
        <dbReference type="Proteomes" id="UP000644875"/>
    </source>
</evidence>
<evidence type="ECO:0000313" key="2">
    <source>
        <dbReference type="EMBL" id="MBJ8350279.1"/>
    </source>
</evidence>
<evidence type="ECO:0000256" key="1">
    <source>
        <dbReference type="ARBA" id="ARBA00023025"/>
    </source>
</evidence>
<sequence length="96" mass="11108">MTYEKYFTAVLNDVDVKKDKPLYTIFLKAFTEYQKNQDDAIIARIAHEVSLHLMTNKYKAPQSVVDFMLLGQKELTKIRGKGSFLKMLAMSIANMR</sequence>
<dbReference type="Proteomes" id="UP000644875">
    <property type="component" value="Unassembled WGS sequence"/>
</dbReference>
<accession>A0A934UDZ2</accession>
<dbReference type="RefSeq" id="WP_199568194.1">
    <property type="nucleotide sequence ID" value="NZ_JAENBP010000009.1"/>
</dbReference>
<gene>
    <name evidence="2" type="ORF">JHK64_06520</name>
</gene>
<dbReference type="GO" id="GO:0030153">
    <property type="term" value="P:bacteriocin immunity"/>
    <property type="evidence" value="ECO:0007669"/>
    <property type="project" value="UniProtKB-KW"/>
</dbReference>
<protein>
    <submittedName>
        <fullName evidence="2">Bacteriocin immunity protein</fullName>
    </submittedName>
</protein>
<comment type="caution">
    <text evidence="2">The sequence shown here is derived from an EMBL/GenBank/DDBJ whole genome shotgun (WGS) entry which is preliminary data.</text>
</comment>
<name>A0A934UDZ2_9STRE</name>
<dbReference type="Gene3D" id="1.20.1440.50">
    <property type="entry name" value="Ta0600-like"/>
    <property type="match status" value="1"/>
</dbReference>
<dbReference type="AlphaFoldDB" id="A0A934UDZ2"/>
<dbReference type="EMBL" id="JAENBP010000009">
    <property type="protein sequence ID" value="MBJ8350279.1"/>
    <property type="molecule type" value="Genomic_DNA"/>
</dbReference>
<dbReference type="SUPFAM" id="SSF109797">
    <property type="entry name" value="Bacteriocin immunity protein-like"/>
    <property type="match status" value="1"/>
</dbReference>
<keyword evidence="3" id="KW-1185">Reference proteome</keyword>
<proteinExistence type="predicted"/>
<keyword evidence="1" id="KW-0079">Bacteriocin immunity</keyword>
<organism evidence="2 3">
    <name type="scientific">Streptococcus zalophi</name>
    <dbReference type="NCBI Taxonomy" id="640031"/>
    <lineage>
        <taxon>Bacteria</taxon>
        <taxon>Bacillati</taxon>
        <taxon>Bacillota</taxon>
        <taxon>Bacilli</taxon>
        <taxon>Lactobacillales</taxon>
        <taxon>Streptococcaceae</taxon>
        <taxon>Streptococcus</taxon>
    </lineage>
</organism>
<dbReference type="InterPro" id="IPR023130">
    <property type="entry name" value="Ta0600-like_sf"/>
</dbReference>
<reference evidence="2 3" key="1">
    <citation type="journal article" date="2021" name="Int. J. Syst. Evol. Microbiol.">
        <title>Streptococcus vicugnae sp. nov., isolated from faeces of alpacas (Vicugna pacos) and cattle (Bos taurus), Streptococcus zalophi sp. nov., and Streptococcus pacificus sp. nov., isolated from respiratory tract of California sea lions (Zalophus californianus).</title>
        <authorList>
            <person name="Volokhov D.V."/>
            <person name="Zagorodnyaya T.A."/>
            <person name="Shen Z."/>
            <person name="Blom J."/>
            <person name="Furtak V.A."/>
            <person name="Eisenberg T."/>
            <person name="Fan P."/>
            <person name="Jeong K.C."/>
            <person name="Gao Y."/>
            <person name="Zhang S."/>
            <person name="Amselle M."/>
        </authorList>
    </citation>
    <scope>NUCLEOTIDE SEQUENCE [LARGE SCALE GENOMIC DNA]</scope>
    <source>
        <strain evidence="3">CSL7508-lung</strain>
    </source>
</reference>